<keyword evidence="3" id="KW-1185">Reference proteome</keyword>
<sequence>MLSTPRSRRGAVKGNFTMQVTFCPLLCLGIATDRCLSAKPQRGCPVELVIERQFDSDACLSSDSGNVYAPLHRSLILEELSAQLDKGATIAREHDSFEEAASSSFSSGLAIDDEKEEEAPQLVRSKQRVAALVLLLSSDFDNSYNLGLSQLQFVDEDIIEHSYIRDSAQEKFRWVEVSLFDAPLRDKCKGKKAVEGLSKRQKKGKTSSAALSPIEQAELWKFEFFIVELNKRWHGLGEVAAIGIDGDGGEKREGRTKDANLDLSPEV</sequence>
<gene>
    <name evidence="2" type="ORF">Acr_25g0002360</name>
</gene>
<dbReference type="EMBL" id="BJWL01000025">
    <property type="protein sequence ID" value="GFZ15827.1"/>
    <property type="molecule type" value="Genomic_DNA"/>
</dbReference>
<feature type="compositionally biased region" description="Basic and acidic residues" evidence="1">
    <location>
        <begin position="248"/>
        <end position="260"/>
    </location>
</feature>
<dbReference type="AlphaFoldDB" id="A0A7J0GYB7"/>
<evidence type="ECO:0000256" key="1">
    <source>
        <dbReference type="SAM" id="MobiDB-lite"/>
    </source>
</evidence>
<comment type="caution">
    <text evidence="2">The sequence shown here is derived from an EMBL/GenBank/DDBJ whole genome shotgun (WGS) entry which is preliminary data.</text>
</comment>
<accession>A0A7J0GYB7</accession>
<evidence type="ECO:0000313" key="3">
    <source>
        <dbReference type="Proteomes" id="UP000585474"/>
    </source>
</evidence>
<name>A0A7J0GYB7_9ERIC</name>
<dbReference type="Proteomes" id="UP000585474">
    <property type="component" value="Unassembled WGS sequence"/>
</dbReference>
<proteinExistence type="predicted"/>
<reference evidence="2 3" key="1">
    <citation type="submission" date="2019-07" db="EMBL/GenBank/DDBJ databases">
        <title>De Novo Assembly of kiwifruit Actinidia rufa.</title>
        <authorList>
            <person name="Sugita-Konishi S."/>
            <person name="Sato K."/>
            <person name="Mori E."/>
            <person name="Abe Y."/>
            <person name="Kisaki G."/>
            <person name="Hamano K."/>
            <person name="Suezawa K."/>
            <person name="Otani M."/>
            <person name="Fukuda T."/>
            <person name="Manabe T."/>
            <person name="Gomi K."/>
            <person name="Tabuchi M."/>
            <person name="Akimitsu K."/>
            <person name="Kataoka I."/>
        </authorList>
    </citation>
    <scope>NUCLEOTIDE SEQUENCE [LARGE SCALE GENOMIC DNA]</scope>
    <source>
        <strain evidence="3">cv. Fuchu</strain>
    </source>
</reference>
<organism evidence="2 3">
    <name type="scientific">Actinidia rufa</name>
    <dbReference type="NCBI Taxonomy" id="165716"/>
    <lineage>
        <taxon>Eukaryota</taxon>
        <taxon>Viridiplantae</taxon>
        <taxon>Streptophyta</taxon>
        <taxon>Embryophyta</taxon>
        <taxon>Tracheophyta</taxon>
        <taxon>Spermatophyta</taxon>
        <taxon>Magnoliopsida</taxon>
        <taxon>eudicotyledons</taxon>
        <taxon>Gunneridae</taxon>
        <taxon>Pentapetalae</taxon>
        <taxon>asterids</taxon>
        <taxon>Ericales</taxon>
        <taxon>Actinidiaceae</taxon>
        <taxon>Actinidia</taxon>
    </lineage>
</organism>
<evidence type="ECO:0000313" key="2">
    <source>
        <dbReference type="EMBL" id="GFZ15827.1"/>
    </source>
</evidence>
<protein>
    <submittedName>
        <fullName evidence="2">Uncharacterized protein</fullName>
    </submittedName>
</protein>
<feature type="region of interest" description="Disordered" evidence="1">
    <location>
        <begin position="247"/>
        <end position="267"/>
    </location>
</feature>